<proteinExistence type="predicted"/>
<dbReference type="SUPFAM" id="SSF46785">
    <property type="entry name" value="Winged helix' DNA-binding domain"/>
    <property type="match status" value="1"/>
</dbReference>
<keyword evidence="2" id="KW-0808">Transferase</keyword>
<dbReference type="InterPro" id="IPR036390">
    <property type="entry name" value="WH_DNA-bd_sf"/>
</dbReference>
<dbReference type="InterPro" id="IPR029063">
    <property type="entry name" value="SAM-dependent_MTases_sf"/>
</dbReference>
<evidence type="ECO:0000259" key="4">
    <source>
        <dbReference type="Pfam" id="PF00891"/>
    </source>
</evidence>
<evidence type="ECO:0008006" key="8">
    <source>
        <dbReference type="Google" id="ProtNLM"/>
    </source>
</evidence>
<protein>
    <recommendedName>
        <fullName evidence="8">S-adenosyl-L-methionine-dependent methyltransferase</fullName>
    </recommendedName>
</protein>
<evidence type="ECO:0000256" key="3">
    <source>
        <dbReference type="ARBA" id="ARBA00022691"/>
    </source>
</evidence>
<keyword evidence="3" id="KW-0949">S-adenosyl-L-methionine</keyword>
<evidence type="ECO:0000256" key="2">
    <source>
        <dbReference type="ARBA" id="ARBA00022679"/>
    </source>
</evidence>
<dbReference type="PANTHER" id="PTHR43712:SF2">
    <property type="entry name" value="O-METHYLTRANSFERASE CICE"/>
    <property type="match status" value="1"/>
</dbReference>
<accession>A0ABR1J0R6</accession>
<reference evidence="6 7" key="1">
    <citation type="submission" date="2024-01" db="EMBL/GenBank/DDBJ databases">
        <title>A draft genome for the cacao thread blight pathogen Marasmiellus scandens.</title>
        <authorList>
            <person name="Baruah I.K."/>
            <person name="Leung J."/>
            <person name="Bukari Y."/>
            <person name="Amoako-Attah I."/>
            <person name="Meinhardt L.W."/>
            <person name="Bailey B.A."/>
            <person name="Cohen S.P."/>
        </authorList>
    </citation>
    <scope>NUCLEOTIDE SEQUENCE [LARGE SCALE GENOMIC DNA]</scope>
    <source>
        <strain evidence="6 7">GH-19</strain>
    </source>
</reference>
<feature type="domain" description="O-methyltransferase C-terminal" evidence="4">
    <location>
        <begin position="204"/>
        <end position="428"/>
    </location>
</feature>
<evidence type="ECO:0000259" key="5">
    <source>
        <dbReference type="Pfam" id="PF08100"/>
    </source>
</evidence>
<dbReference type="InterPro" id="IPR036388">
    <property type="entry name" value="WH-like_DNA-bd_sf"/>
</dbReference>
<dbReference type="PANTHER" id="PTHR43712">
    <property type="entry name" value="PUTATIVE (AFU_ORTHOLOGUE AFUA_4G14580)-RELATED"/>
    <property type="match status" value="1"/>
</dbReference>
<dbReference type="Gene3D" id="1.10.10.10">
    <property type="entry name" value="Winged helix-like DNA-binding domain superfamily/Winged helix DNA-binding domain"/>
    <property type="match status" value="1"/>
</dbReference>
<organism evidence="6 7">
    <name type="scientific">Marasmiellus scandens</name>
    <dbReference type="NCBI Taxonomy" id="2682957"/>
    <lineage>
        <taxon>Eukaryota</taxon>
        <taxon>Fungi</taxon>
        <taxon>Dikarya</taxon>
        <taxon>Basidiomycota</taxon>
        <taxon>Agaricomycotina</taxon>
        <taxon>Agaricomycetes</taxon>
        <taxon>Agaricomycetidae</taxon>
        <taxon>Agaricales</taxon>
        <taxon>Marasmiineae</taxon>
        <taxon>Omphalotaceae</taxon>
        <taxon>Marasmiellus</taxon>
    </lineage>
</organism>
<name>A0ABR1J0R6_9AGAR</name>
<sequence>MTSTLFKLAKIVSSGIEDIERVYSERELDYPSLDEPFLPSTFDDNSSLALQRQLVIAAAAQIIATLTAPIDVLKQSAMSFYTAAALGFVVDIQLADVLKDAGCLGLHVDSIAAATGTDANNLKRILRYLATRHIFREIAPDIYTNNRISSLLTTTRQAQELEGQTKTFTLSPISAHVSHFADEGLRCAHSISPFLRGQNEEAQTPFNAAVNFKSSIWDWYVQPGNEWRARRFAAAMTSNAKRFPSRIISDGIEAESLHPGDIVVDVGGGVGSATLELYKFFPHLRYVVQDLESPIAAAKRFWNGKAPDAIASGTVTFQVHSFFSEQVVKAAKVYFLRFITHDWCDSDVQVILTHLRNASAPDTRLVLFETIARCTCVAEDSVPNPLLGNLGIAGAGIDTAVDLHLLSLFNGKERTEQDFRNLGVETGWELQKIGRGILASIVYKPK</sequence>
<evidence type="ECO:0000313" key="6">
    <source>
        <dbReference type="EMBL" id="KAK7446999.1"/>
    </source>
</evidence>
<keyword evidence="7" id="KW-1185">Reference proteome</keyword>
<dbReference type="PROSITE" id="PS51683">
    <property type="entry name" value="SAM_OMT_II"/>
    <property type="match status" value="1"/>
</dbReference>
<evidence type="ECO:0000313" key="7">
    <source>
        <dbReference type="Proteomes" id="UP001498398"/>
    </source>
</evidence>
<dbReference type="EMBL" id="JBANRG010000042">
    <property type="protein sequence ID" value="KAK7446999.1"/>
    <property type="molecule type" value="Genomic_DNA"/>
</dbReference>
<dbReference type="Gene3D" id="3.40.50.150">
    <property type="entry name" value="Vaccinia Virus protein VP39"/>
    <property type="match status" value="1"/>
</dbReference>
<evidence type="ECO:0000256" key="1">
    <source>
        <dbReference type="ARBA" id="ARBA00022603"/>
    </source>
</evidence>
<dbReference type="InterPro" id="IPR016461">
    <property type="entry name" value="COMT-like"/>
</dbReference>
<keyword evidence="1" id="KW-0489">Methyltransferase</keyword>
<dbReference type="Pfam" id="PF08100">
    <property type="entry name" value="Dimerisation"/>
    <property type="match status" value="1"/>
</dbReference>
<gene>
    <name evidence="6" type="ORF">VKT23_014212</name>
</gene>
<feature type="domain" description="O-methyltransferase dimerisation" evidence="5">
    <location>
        <begin position="78"/>
        <end position="154"/>
    </location>
</feature>
<dbReference type="Proteomes" id="UP001498398">
    <property type="component" value="Unassembled WGS sequence"/>
</dbReference>
<comment type="caution">
    <text evidence="6">The sequence shown here is derived from an EMBL/GenBank/DDBJ whole genome shotgun (WGS) entry which is preliminary data.</text>
</comment>
<dbReference type="SUPFAM" id="SSF53335">
    <property type="entry name" value="S-adenosyl-L-methionine-dependent methyltransferases"/>
    <property type="match status" value="1"/>
</dbReference>
<dbReference type="InterPro" id="IPR012967">
    <property type="entry name" value="COMT_dimerisation"/>
</dbReference>
<dbReference type="Pfam" id="PF00891">
    <property type="entry name" value="Methyltransf_2"/>
    <property type="match status" value="1"/>
</dbReference>
<dbReference type="InterPro" id="IPR001077">
    <property type="entry name" value="COMT_C"/>
</dbReference>